<dbReference type="EMBL" id="BLAY01000005">
    <property type="protein sequence ID" value="GET35854.1"/>
    <property type="molecule type" value="Genomic_DNA"/>
</dbReference>
<dbReference type="GO" id="GO:0016829">
    <property type="term" value="F:lyase activity"/>
    <property type="evidence" value="ECO:0007669"/>
    <property type="project" value="UniProtKB-KW"/>
</dbReference>
<comment type="caution">
    <text evidence="5">The sequence shown here is derived from an EMBL/GenBank/DDBJ whole genome shotgun (WGS) entry which is preliminary data.</text>
</comment>
<dbReference type="PANTHER" id="PTHR46844:SF1">
    <property type="entry name" value="SLR5058 PROTEIN"/>
    <property type="match status" value="1"/>
</dbReference>
<keyword evidence="1" id="KW-0042">Antenna complex</keyword>
<dbReference type="InterPro" id="IPR007111">
    <property type="entry name" value="NACHT_NTPase"/>
</dbReference>
<dbReference type="Gene3D" id="3.40.50.300">
    <property type="entry name" value="P-loop containing nucleotide triphosphate hydrolases"/>
    <property type="match status" value="1"/>
</dbReference>
<sequence>MLPREDAMQWFWDKKDDLGLARFVIYSKDSEAVKTFIEKAVKSSHLPKSGYDLHQDPNDGRKQLVEKIYHALRHNQVEYDLNEFHELSGDRQLIRTPEEILDTQGKGTCLDLAILFCAICWYYDLLSILILVEGHALVAVSLTHSLRDWENEERRGQQLFWEGLGRLTDTRELQKMVKREDYLAFECTGFAKSETLSECEDEKFQREDGFLSFDQAVELGCKQLERRLKFALDIHIAYNFWWSKVVCQNRLEAEPIKRLINNPLTNGENPLLKLYVSLGLIERKPDAQRRPSENDFSPEGSLFNQPDYQYEVVREYKHKEFFEEVLKHKSSSRSQGKRLAIVGDPGGGKTTLLQRIAYWILEEEQGLPIWVPLGSVEGTDKANEGWLYRYLSETWLKNVAGEPEKTPIEWQQTFAELLKSGQVWLLLDGADEMALKSPLTRVKEQLAKGWAESVRVVLSCRLNLWEVEKEALWEKFDIYRTLDFSYPDQVHQFINNWFGEDNPKAKGLQDKLAEENRKRLQDLVKNPLRLALLCRIWKKGLGTLPDTKADFYRLLVENHYKWKDDSTNEEFAIPEDRKKELNRALGQLARDAIDREDFRFRLRESYIRKYLQEPNEKFSLFWWALKLGWLLNVGFPTEGETNLGEKVYAFFHPTFQEYLASTVVDNYDFLWPIEHRKIPVKYKNNPEIYKRYRIFVPQCKEVILLWLGRPKEELPDKQKERFIQALVQFKSGCGDFYWYRSIFLAAAGIAEFDCSRSDEIVASIIALSFGFLHEKKQEWMQIPDCIERVARSALKESDRQRVYDWLVDLQNICQDGNTNFIVAMTIANVDLEEMTKEISDNSNSINDITEDEISDMVRLSIQTLRVCQNKINLLSETNSDLNERGQFSIKNFHIYQNEIYLLDEIEFLGKHGNGYSEAINALIELLDNNWQNQSIYREIALSLGRIGIENPKAVNALIRILDLTQDEETRQNVAFGLGKISTESQKYIDTLIKLLDSKDEETRLNAASSLARIGTIDPEAINKSADTLIDLLYSCQRLETLMQVPYSWEAVLSYNLLQKTVIKLKRYLNDEVDKNNDRFHFDRFKACYQVIWYCAQNMTYPDFYKAWHSQPKHRSWFQWLWHRISTKLLN</sequence>
<reference evidence="5" key="1">
    <citation type="submission" date="2019-10" db="EMBL/GenBank/DDBJ databases">
        <title>Draft genome sequece of Microseira wollei NIES-4236.</title>
        <authorList>
            <person name="Yamaguchi H."/>
            <person name="Suzuki S."/>
            <person name="Kawachi M."/>
        </authorList>
    </citation>
    <scope>NUCLEOTIDE SEQUENCE</scope>
    <source>
        <strain evidence="5">NIES-4236</strain>
    </source>
</reference>
<evidence type="ECO:0000256" key="3">
    <source>
        <dbReference type="SAM" id="Coils"/>
    </source>
</evidence>
<keyword evidence="6" id="KW-1185">Reference proteome</keyword>
<evidence type="ECO:0000256" key="1">
    <source>
        <dbReference type="ARBA" id="ARBA00022549"/>
    </source>
</evidence>
<dbReference type="PROSITE" id="PS50837">
    <property type="entry name" value="NACHT"/>
    <property type="match status" value="1"/>
</dbReference>
<dbReference type="InterPro" id="IPR016024">
    <property type="entry name" value="ARM-type_fold"/>
</dbReference>
<proteinExistence type="predicted"/>
<dbReference type="InterPro" id="IPR027417">
    <property type="entry name" value="P-loop_NTPase"/>
</dbReference>
<dbReference type="AlphaFoldDB" id="A0AAV3X1H3"/>
<evidence type="ECO:0000256" key="2">
    <source>
        <dbReference type="ARBA" id="ARBA00022738"/>
    </source>
</evidence>
<dbReference type="SUPFAM" id="SSF48371">
    <property type="entry name" value="ARM repeat"/>
    <property type="match status" value="1"/>
</dbReference>
<dbReference type="Proteomes" id="UP001050975">
    <property type="component" value="Unassembled WGS sequence"/>
</dbReference>
<keyword evidence="2" id="KW-0605">Phycobilisome</keyword>
<dbReference type="PANTHER" id="PTHR46844">
    <property type="entry name" value="SLR5058 PROTEIN"/>
    <property type="match status" value="1"/>
</dbReference>
<gene>
    <name evidence="5" type="ORF">MiSe_06010</name>
</gene>
<protein>
    <submittedName>
        <fullName evidence="5">PBS lyase HEAT-like repeat protein</fullName>
    </submittedName>
</protein>
<accession>A0AAV3X1H3</accession>
<dbReference type="InterPro" id="IPR054570">
    <property type="entry name" value="NCC-H_dom"/>
</dbReference>
<dbReference type="Pfam" id="PF05729">
    <property type="entry name" value="NACHT"/>
    <property type="match status" value="1"/>
</dbReference>
<feature type="domain" description="NACHT" evidence="4">
    <location>
        <begin position="337"/>
        <end position="461"/>
    </location>
</feature>
<dbReference type="GO" id="GO:0030089">
    <property type="term" value="C:phycobilisome"/>
    <property type="evidence" value="ECO:0007669"/>
    <property type="project" value="UniProtKB-KW"/>
</dbReference>
<keyword evidence="3" id="KW-0175">Coiled coil</keyword>
<evidence type="ECO:0000259" key="4">
    <source>
        <dbReference type="PROSITE" id="PS50837"/>
    </source>
</evidence>
<dbReference type="InterPro" id="IPR011989">
    <property type="entry name" value="ARM-like"/>
</dbReference>
<feature type="coiled-coil region" evidence="3">
    <location>
        <begin position="831"/>
        <end position="884"/>
    </location>
</feature>
<evidence type="ECO:0000313" key="6">
    <source>
        <dbReference type="Proteomes" id="UP001050975"/>
    </source>
</evidence>
<dbReference type="Pfam" id="PF22730">
    <property type="entry name" value="NCC-H"/>
    <property type="match status" value="1"/>
</dbReference>
<dbReference type="SUPFAM" id="SSF52540">
    <property type="entry name" value="P-loop containing nucleoside triphosphate hydrolases"/>
    <property type="match status" value="1"/>
</dbReference>
<dbReference type="Pfam" id="PF13646">
    <property type="entry name" value="HEAT_2"/>
    <property type="match status" value="1"/>
</dbReference>
<name>A0AAV3X1H3_9CYAN</name>
<dbReference type="RefSeq" id="WP_226574624.1">
    <property type="nucleotide sequence ID" value="NZ_BLAY01000005.1"/>
</dbReference>
<evidence type="ECO:0000313" key="5">
    <source>
        <dbReference type="EMBL" id="GET35854.1"/>
    </source>
</evidence>
<dbReference type="Gene3D" id="1.25.10.10">
    <property type="entry name" value="Leucine-rich Repeat Variant"/>
    <property type="match status" value="1"/>
</dbReference>
<organism evidence="5 6">
    <name type="scientific">Microseira wollei NIES-4236</name>
    <dbReference type="NCBI Taxonomy" id="2530354"/>
    <lineage>
        <taxon>Bacteria</taxon>
        <taxon>Bacillati</taxon>
        <taxon>Cyanobacteriota</taxon>
        <taxon>Cyanophyceae</taxon>
        <taxon>Oscillatoriophycideae</taxon>
        <taxon>Aerosakkonematales</taxon>
        <taxon>Aerosakkonemataceae</taxon>
        <taxon>Microseira</taxon>
    </lineage>
</organism>
<keyword evidence="5" id="KW-0456">Lyase</keyword>